<evidence type="ECO:0000256" key="4">
    <source>
        <dbReference type="PIRSR" id="PIRSR006278-1"/>
    </source>
</evidence>
<protein>
    <submittedName>
        <fullName evidence="6">1-aminocyclopropane-1-carboxylate deaminase</fullName>
    </submittedName>
</protein>
<gene>
    <name evidence="6" type="ORF">GCM10012278_32820</name>
</gene>
<evidence type="ECO:0000256" key="3">
    <source>
        <dbReference type="ARBA" id="ARBA00022898"/>
    </source>
</evidence>
<dbReference type="InterPro" id="IPR027278">
    <property type="entry name" value="ACCD_DCysDesulf"/>
</dbReference>
<comment type="caution">
    <text evidence="6">The sequence shown here is derived from an EMBL/GenBank/DDBJ whole genome shotgun (WGS) entry which is preliminary data.</text>
</comment>
<organism evidence="6 7">
    <name type="scientific">Nonomuraea glycinis</name>
    <dbReference type="NCBI Taxonomy" id="2047744"/>
    <lineage>
        <taxon>Bacteria</taxon>
        <taxon>Bacillati</taxon>
        <taxon>Actinomycetota</taxon>
        <taxon>Actinomycetes</taxon>
        <taxon>Streptosporangiales</taxon>
        <taxon>Streptosporangiaceae</taxon>
        <taxon>Nonomuraea</taxon>
    </lineage>
</organism>
<comment type="similarity">
    <text evidence="2">Belongs to the ACC deaminase/D-cysteine desulfhydrase family.</text>
</comment>
<feature type="modified residue" description="N6-(pyridoxal phosphate)lysine" evidence="5">
    <location>
        <position position="22"/>
    </location>
</feature>
<accession>A0A918A792</accession>
<dbReference type="SUPFAM" id="SSF53686">
    <property type="entry name" value="Tryptophan synthase beta subunit-like PLP-dependent enzymes"/>
    <property type="match status" value="1"/>
</dbReference>
<feature type="active site" description="Nucleophile" evidence="4">
    <location>
        <position position="43"/>
    </location>
</feature>
<sequence>MEELLDPALGSVRVFLVHDDNKARKLRYNLGPARILTFGGAYSGHIRAVAAAGLRHGFETIGVIRGEEHLPLNPSLAHAVACGMRLDYLDRAAYRLKHTAETQARLRERWGEVTILPEGGSNAAAVRGCAELPGELGGDYDVICCPVGTGGTLAGIAAGLPEGRRALGFAVLKGAGFLTGEVARLQREAYGRVWSNWSINLDYHFGGYARTTPALKRFIAKYQVEGVYVAKMLYGILDLVRQGAFPGGTRIVAVVTGQPLTSVAECGAPTGLDSGEPRWRR</sequence>
<comment type="cofactor">
    <cofactor evidence="1">
        <name>pyridoxal 5'-phosphate</name>
        <dbReference type="ChEBI" id="CHEBI:597326"/>
    </cofactor>
</comment>
<dbReference type="PIRSF" id="PIRSF006278">
    <property type="entry name" value="ACCD_DCysDesulf"/>
    <property type="match status" value="1"/>
</dbReference>
<evidence type="ECO:0000256" key="5">
    <source>
        <dbReference type="PIRSR" id="PIRSR006278-2"/>
    </source>
</evidence>
<reference evidence="6" key="1">
    <citation type="journal article" date="2014" name="Int. J. Syst. Evol. Microbiol.">
        <title>Complete genome sequence of Corynebacterium casei LMG S-19264T (=DSM 44701T), isolated from a smear-ripened cheese.</title>
        <authorList>
            <consortium name="US DOE Joint Genome Institute (JGI-PGF)"/>
            <person name="Walter F."/>
            <person name="Albersmeier A."/>
            <person name="Kalinowski J."/>
            <person name="Ruckert C."/>
        </authorList>
    </citation>
    <scope>NUCLEOTIDE SEQUENCE</scope>
    <source>
        <strain evidence="6">CGMCC 4.7430</strain>
    </source>
</reference>
<dbReference type="EMBL" id="BMNK01000005">
    <property type="protein sequence ID" value="GGP06961.1"/>
    <property type="molecule type" value="Genomic_DNA"/>
</dbReference>
<evidence type="ECO:0000256" key="1">
    <source>
        <dbReference type="ARBA" id="ARBA00001933"/>
    </source>
</evidence>
<dbReference type="PANTHER" id="PTHR43780:SF2">
    <property type="entry name" value="1-AMINOCYCLOPROPANE-1-CARBOXYLATE DEAMINASE-RELATED"/>
    <property type="match status" value="1"/>
</dbReference>
<evidence type="ECO:0000256" key="2">
    <source>
        <dbReference type="ARBA" id="ARBA00008639"/>
    </source>
</evidence>
<name>A0A918A792_9ACTN</name>
<dbReference type="GO" id="GO:0019148">
    <property type="term" value="F:D-cysteine desulfhydrase activity"/>
    <property type="evidence" value="ECO:0007669"/>
    <property type="project" value="TreeGrafter"/>
</dbReference>
<evidence type="ECO:0000313" key="7">
    <source>
        <dbReference type="Proteomes" id="UP000660745"/>
    </source>
</evidence>
<dbReference type="PANTHER" id="PTHR43780">
    <property type="entry name" value="1-AMINOCYCLOPROPANE-1-CARBOXYLATE DEAMINASE-RELATED"/>
    <property type="match status" value="1"/>
</dbReference>
<dbReference type="Gene3D" id="3.40.50.1100">
    <property type="match status" value="2"/>
</dbReference>
<dbReference type="RefSeq" id="WP_189139483.1">
    <property type="nucleotide sequence ID" value="NZ_BMNK01000005.1"/>
</dbReference>
<keyword evidence="3 5" id="KW-0663">Pyridoxal phosphate</keyword>
<evidence type="ECO:0000313" key="6">
    <source>
        <dbReference type="EMBL" id="GGP06961.1"/>
    </source>
</evidence>
<dbReference type="AlphaFoldDB" id="A0A918A792"/>
<reference evidence="6" key="2">
    <citation type="submission" date="2020-09" db="EMBL/GenBank/DDBJ databases">
        <authorList>
            <person name="Sun Q."/>
            <person name="Zhou Y."/>
        </authorList>
    </citation>
    <scope>NUCLEOTIDE SEQUENCE</scope>
    <source>
        <strain evidence="6">CGMCC 4.7430</strain>
    </source>
</reference>
<proteinExistence type="inferred from homology"/>
<dbReference type="GO" id="GO:1901605">
    <property type="term" value="P:alpha-amino acid metabolic process"/>
    <property type="evidence" value="ECO:0007669"/>
    <property type="project" value="UniProtKB-ARBA"/>
</dbReference>
<dbReference type="InterPro" id="IPR036052">
    <property type="entry name" value="TrpB-like_PALP_sf"/>
</dbReference>
<keyword evidence="7" id="KW-1185">Reference proteome</keyword>
<dbReference type="Proteomes" id="UP000660745">
    <property type="component" value="Unassembled WGS sequence"/>
</dbReference>